<reference evidence="1" key="1">
    <citation type="journal article" date="2014" name="Front. Microbiol.">
        <title>High frequency of phylogenetically diverse reductive dehalogenase-homologous genes in deep subseafloor sedimentary metagenomes.</title>
        <authorList>
            <person name="Kawai M."/>
            <person name="Futagami T."/>
            <person name="Toyoda A."/>
            <person name="Takaki Y."/>
            <person name="Nishi S."/>
            <person name="Hori S."/>
            <person name="Arai W."/>
            <person name="Tsubouchi T."/>
            <person name="Morono Y."/>
            <person name="Uchiyama I."/>
            <person name="Ito T."/>
            <person name="Fujiyama A."/>
            <person name="Inagaki F."/>
            <person name="Takami H."/>
        </authorList>
    </citation>
    <scope>NUCLEOTIDE SEQUENCE</scope>
    <source>
        <strain evidence="1">Expedition CK06-06</strain>
    </source>
</reference>
<evidence type="ECO:0000313" key="1">
    <source>
        <dbReference type="EMBL" id="GAH17073.1"/>
    </source>
</evidence>
<comment type="caution">
    <text evidence="1">The sequence shown here is derived from an EMBL/GenBank/DDBJ whole genome shotgun (WGS) entry which is preliminary data.</text>
</comment>
<organism evidence="1">
    <name type="scientific">marine sediment metagenome</name>
    <dbReference type="NCBI Taxonomy" id="412755"/>
    <lineage>
        <taxon>unclassified sequences</taxon>
        <taxon>metagenomes</taxon>
        <taxon>ecological metagenomes</taxon>
    </lineage>
</organism>
<dbReference type="AlphaFoldDB" id="X1F8I6"/>
<gene>
    <name evidence="1" type="ORF">S01H4_60581</name>
</gene>
<sequence>MSDGLPFDLLHVGQLQGSSCKSSLLYLPLENNNVFSLAARIAETLLKDCVIKGKYPYQKIMHDNTQLGMITKERGLVSLTIDGAKRVAKSKIYSVKIYDDFTLIGSVFAPGVKDADEEIRIGDEVIVIRNLLV</sequence>
<dbReference type="GO" id="GO:0003723">
    <property type="term" value="F:RNA binding"/>
    <property type="evidence" value="ECO:0007669"/>
    <property type="project" value="InterPro"/>
</dbReference>
<accession>X1F8I6</accession>
<proteinExistence type="predicted"/>
<dbReference type="PROSITE" id="PS50890">
    <property type="entry name" value="PUA"/>
    <property type="match status" value="1"/>
</dbReference>
<protein>
    <submittedName>
        <fullName evidence="1">Uncharacterized protein</fullName>
    </submittedName>
</protein>
<dbReference type="InterPro" id="IPR036974">
    <property type="entry name" value="PUA_sf"/>
</dbReference>
<name>X1F8I6_9ZZZZ</name>
<dbReference type="Gene3D" id="2.30.130.10">
    <property type="entry name" value="PUA domain"/>
    <property type="match status" value="1"/>
</dbReference>
<dbReference type="EMBL" id="BART01035755">
    <property type="protein sequence ID" value="GAH17073.1"/>
    <property type="molecule type" value="Genomic_DNA"/>
</dbReference>